<proteinExistence type="predicted"/>
<evidence type="ECO:0000256" key="1">
    <source>
        <dbReference type="SAM" id="MobiDB-lite"/>
    </source>
</evidence>
<dbReference type="OrthoDB" id="2138699at2"/>
<dbReference type="Proteomes" id="UP000434639">
    <property type="component" value="Unassembled WGS sequence"/>
</dbReference>
<dbReference type="Pfam" id="PF16781">
    <property type="entry name" value="DUF5068"/>
    <property type="match status" value="1"/>
</dbReference>
<dbReference type="RefSeq" id="WP_155113313.1">
    <property type="nucleotide sequence ID" value="NZ_WMIB01000018.1"/>
</dbReference>
<evidence type="ECO:0000313" key="3">
    <source>
        <dbReference type="EMBL" id="MTH54803.1"/>
    </source>
</evidence>
<feature type="region of interest" description="Disordered" evidence="1">
    <location>
        <begin position="22"/>
        <end position="64"/>
    </location>
</feature>
<dbReference type="AlphaFoldDB" id="A0A7X2S7Q1"/>
<dbReference type="InterPro" id="IPR031888">
    <property type="entry name" value="DUF5068"/>
</dbReference>
<dbReference type="PROSITE" id="PS51257">
    <property type="entry name" value="PROKAR_LIPOPROTEIN"/>
    <property type="match status" value="1"/>
</dbReference>
<feature type="signal peptide" evidence="2">
    <location>
        <begin position="1"/>
        <end position="22"/>
    </location>
</feature>
<reference evidence="3 4" key="1">
    <citation type="journal article" date="2017" name="Int. J. Syst. Evol. Microbiol.">
        <title>Bacillus mangrovi sp. nov., isolated from a sediment sample from a mangrove forest.</title>
        <authorList>
            <person name="Gupta V."/>
            <person name="Singh P.K."/>
            <person name="Korpole S."/>
            <person name="Tanuku N.R.S."/>
            <person name="Pinnaka A.K."/>
        </authorList>
    </citation>
    <scope>NUCLEOTIDE SEQUENCE [LARGE SCALE GENOMIC DNA]</scope>
    <source>
        <strain evidence="3 4">KCTC 33872</strain>
    </source>
</reference>
<dbReference type="Gene3D" id="2.60.40.4170">
    <property type="match status" value="1"/>
</dbReference>
<keyword evidence="4" id="KW-1185">Reference proteome</keyword>
<feature type="chain" id="PRO_5031173192" evidence="2">
    <location>
        <begin position="23"/>
        <end position="411"/>
    </location>
</feature>
<dbReference type="EMBL" id="WMIB01000018">
    <property type="protein sequence ID" value="MTH54803.1"/>
    <property type="molecule type" value="Genomic_DNA"/>
</dbReference>
<evidence type="ECO:0000256" key="2">
    <source>
        <dbReference type="SAM" id="SignalP"/>
    </source>
</evidence>
<protein>
    <submittedName>
        <fullName evidence="3">DUF5068 domain-containing protein</fullName>
    </submittedName>
</protein>
<accession>A0A7X2S7Q1</accession>
<gene>
    <name evidence="3" type="ORF">GKZ89_15470</name>
</gene>
<feature type="compositionally biased region" description="Basic and acidic residues" evidence="1">
    <location>
        <begin position="27"/>
        <end position="54"/>
    </location>
</feature>
<organism evidence="3 4">
    <name type="scientific">Metabacillus mangrovi</name>
    <dbReference type="NCBI Taxonomy" id="1491830"/>
    <lineage>
        <taxon>Bacteria</taxon>
        <taxon>Bacillati</taxon>
        <taxon>Bacillota</taxon>
        <taxon>Bacilli</taxon>
        <taxon>Bacillales</taxon>
        <taxon>Bacillaceae</taxon>
        <taxon>Metabacillus</taxon>
    </lineage>
</organism>
<comment type="caution">
    <text evidence="3">The sequence shown here is derived from an EMBL/GenBank/DDBJ whole genome shotgun (WGS) entry which is preliminary data.</text>
</comment>
<evidence type="ECO:0000313" key="4">
    <source>
        <dbReference type="Proteomes" id="UP000434639"/>
    </source>
</evidence>
<sequence>MKKKFVLLSIFASLGLILGACGSSEKTTGEKKEEKAAAAEEKPAEKKEESDKEGASGNGSIMNTYIEEETEGKAEVIYTNKKAGFVNEAPGFKVSADEYQIVKVTGIKEDSRIRFDGQDSGYVVTARMTVENKSDQVIHYNSTAAIGTTDVYSNIYSSTSDYIRDEDKISSKKEGIGKFAPGEKITGFITFDMTEEQYEMLGDVPPKFILEAGASPNEDMSGGLLKEKIFEFPYSDEEGKTAGGQADFYQDRLTMENIAEKTMILENESYNQSVTLEGVKATVLSYQYTDLKIRDAFKEQFKNFDEEMVAISLKFKVENQSKTPISLEDSNTGMAEDELSVSLESGLGPKDQPDVIQPGESAERMGVYLFNKDEFGILDQLSFKFGPLMNDKTEYLFDQKQAYVEIELPKN</sequence>
<keyword evidence="2" id="KW-0732">Signal</keyword>
<name>A0A7X2S7Q1_9BACI</name>